<dbReference type="FunFam" id="3.40.50.880:FF:000001">
    <property type="entry name" value="GMP synthase [glutamine-hydrolyzing]"/>
    <property type="match status" value="1"/>
</dbReference>
<reference evidence="12 13" key="1">
    <citation type="submission" date="2019-11" db="EMBL/GenBank/DDBJ databases">
        <authorList>
            <person name="Jiang L.-Q."/>
        </authorList>
    </citation>
    <scope>NUCLEOTIDE SEQUENCE [LARGE SCALE GENOMIC DNA]</scope>
    <source>
        <strain evidence="12 13">YIM 132087</strain>
    </source>
</reference>
<evidence type="ECO:0000256" key="9">
    <source>
        <dbReference type="HAMAP-Rule" id="MF_00344"/>
    </source>
</evidence>
<proteinExistence type="inferred from homology"/>
<evidence type="ECO:0000256" key="5">
    <source>
        <dbReference type="ARBA" id="ARBA00022749"/>
    </source>
</evidence>
<evidence type="ECO:0000313" key="12">
    <source>
        <dbReference type="EMBL" id="MTD14315.1"/>
    </source>
</evidence>
<comment type="caution">
    <text evidence="12">The sequence shown here is derived from an EMBL/GenBank/DDBJ whole genome shotgun (WGS) entry which is preliminary data.</text>
</comment>
<comment type="function">
    <text evidence="1 9">Catalyzes the synthesis of GMP from XMP.</text>
</comment>
<dbReference type="PROSITE" id="PS51273">
    <property type="entry name" value="GATASE_TYPE_1"/>
    <property type="match status" value="1"/>
</dbReference>
<evidence type="ECO:0000256" key="8">
    <source>
        <dbReference type="ARBA" id="ARBA00022962"/>
    </source>
</evidence>
<dbReference type="InterPro" id="IPR025777">
    <property type="entry name" value="GMPS_ATP_PPase_dom"/>
</dbReference>
<dbReference type="RefSeq" id="WP_154768375.1">
    <property type="nucleotide sequence ID" value="NZ_WLYK01000002.1"/>
</dbReference>
<dbReference type="Pfam" id="PF02540">
    <property type="entry name" value="NAD_synthase"/>
    <property type="match status" value="1"/>
</dbReference>
<dbReference type="InterPro" id="IPR014729">
    <property type="entry name" value="Rossmann-like_a/b/a_fold"/>
</dbReference>
<dbReference type="SUPFAM" id="SSF54810">
    <property type="entry name" value="GMP synthetase C-terminal dimerisation domain"/>
    <property type="match status" value="1"/>
</dbReference>
<evidence type="ECO:0000256" key="4">
    <source>
        <dbReference type="ARBA" id="ARBA00022741"/>
    </source>
</evidence>
<dbReference type="NCBIfam" id="TIGR00888">
    <property type="entry name" value="guaA_Nterm"/>
    <property type="match status" value="1"/>
</dbReference>
<protein>
    <recommendedName>
        <fullName evidence="9">GMP synthase [glutamine-hydrolyzing]</fullName>
        <ecNumber evidence="9">6.3.5.2</ecNumber>
    </recommendedName>
    <alternativeName>
        <fullName evidence="9">GMP synthetase</fullName>
    </alternativeName>
    <alternativeName>
        <fullName evidence="9">Glutamine amidotransferase</fullName>
    </alternativeName>
</protein>
<dbReference type="Pfam" id="PF00117">
    <property type="entry name" value="GATase"/>
    <property type="match status" value="1"/>
</dbReference>
<feature type="domain" description="GMPS ATP-PPase" evidence="11">
    <location>
        <begin position="197"/>
        <end position="391"/>
    </location>
</feature>
<organism evidence="12 13">
    <name type="scientific">Nakamurella alba</name>
    <dbReference type="NCBI Taxonomy" id="2665158"/>
    <lineage>
        <taxon>Bacteria</taxon>
        <taxon>Bacillati</taxon>
        <taxon>Actinomycetota</taxon>
        <taxon>Actinomycetes</taxon>
        <taxon>Nakamurellales</taxon>
        <taxon>Nakamurellaceae</taxon>
        <taxon>Nakamurella</taxon>
    </lineage>
</organism>
<dbReference type="PANTHER" id="PTHR11922">
    <property type="entry name" value="GMP SYNTHASE-RELATED"/>
    <property type="match status" value="1"/>
</dbReference>
<dbReference type="PROSITE" id="PS51553">
    <property type="entry name" value="GMPS_ATP_PPASE"/>
    <property type="match status" value="1"/>
</dbReference>
<dbReference type="EMBL" id="WLYK01000002">
    <property type="protein sequence ID" value="MTD14315.1"/>
    <property type="molecule type" value="Genomic_DNA"/>
</dbReference>
<dbReference type="FunFam" id="3.30.300.10:FF:000002">
    <property type="entry name" value="GMP synthase [glutamine-hydrolyzing]"/>
    <property type="match status" value="1"/>
</dbReference>
<dbReference type="InterPro" id="IPR001674">
    <property type="entry name" value="GMP_synth_C"/>
</dbReference>
<dbReference type="CDD" id="cd01997">
    <property type="entry name" value="GMP_synthase_C"/>
    <property type="match status" value="1"/>
</dbReference>
<dbReference type="UniPathway" id="UPA00189">
    <property type="reaction ID" value="UER00296"/>
</dbReference>
<evidence type="ECO:0000259" key="11">
    <source>
        <dbReference type="PROSITE" id="PS51553"/>
    </source>
</evidence>
<feature type="active site" evidence="9">
    <location>
        <position position="172"/>
    </location>
</feature>
<dbReference type="InterPro" id="IPR029062">
    <property type="entry name" value="Class_I_gatase-like"/>
</dbReference>
<dbReference type="PRINTS" id="PR00096">
    <property type="entry name" value="GATASE"/>
</dbReference>
<dbReference type="CDD" id="cd01742">
    <property type="entry name" value="GATase1_GMP_Synthase"/>
    <property type="match status" value="1"/>
</dbReference>
<keyword evidence="8 9" id="KW-0315">Glutamine amidotransferase</keyword>
<dbReference type="HAMAP" id="MF_00344">
    <property type="entry name" value="GMP_synthase"/>
    <property type="match status" value="1"/>
</dbReference>
<keyword evidence="7 9" id="KW-0067">ATP-binding</keyword>
<dbReference type="InterPro" id="IPR017926">
    <property type="entry name" value="GATASE"/>
</dbReference>
<dbReference type="SUPFAM" id="SSF52317">
    <property type="entry name" value="Class I glutamine amidotransferase-like"/>
    <property type="match status" value="1"/>
</dbReference>
<dbReference type="InterPro" id="IPR022955">
    <property type="entry name" value="GMP_synthase"/>
</dbReference>
<comment type="subunit">
    <text evidence="9">Homodimer.</text>
</comment>
<dbReference type="FunFam" id="3.40.50.620:FF:000001">
    <property type="entry name" value="GMP synthase [glutamine-hydrolyzing]"/>
    <property type="match status" value="1"/>
</dbReference>
<evidence type="ECO:0000256" key="7">
    <source>
        <dbReference type="ARBA" id="ARBA00022840"/>
    </source>
</evidence>
<dbReference type="Proteomes" id="UP000460221">
    <property type="component" value="Unassembled WGS sequence"/>
</dbReference>
<evidence type="ECO:0000313" key="13">
    <source>
        <dbReference type="Proteomes" id="UP000460221"/>
    </source>
</evidence>
<gene>
    <name evidence="9 12" type="primary">guaA</name>
    <name evidence="12" type="ORF">GIS00_10180</name>
</gene>
<evidence type="ECO:0000256" key="3">
    <source>
        <dbReference type="ARBA" id="ARBA00022598"/>
    </source>
</evidence>
<dbReference type="NCBIfam" id="TIGR00884">
    <property type="entry name" value="guaA_Cterm"/>
    <property type="match status" value="1"/>
</dbReference>
<dbReference type="AlphaFoldDB" id="A0A7K1FJK6"/>
<feature type="active site" evidence="9">
    <location>
        <position position="170"/>
    </location>
</feature>
<evidence type="ECO:0000256" key="1">
    <source>
        <dbReference type="ARBA" id="ARBA00002332"/>
    </source>
</evidence>
<keyword evidence="4 9" id="KW-0547">Nucleotide-binding</keyword>
<name>A0A7K1FJK6_9ACTN</name>
<evidence type="ECO:0000256" key="10">
    <source>
        <dbReference type="PROSITE-ProRule" id="PRU00886"/>
    </source>
</evidence>
<dbReference type="EC" id="6.3.5.2" evidence="9"/>
<evidence type="ECO:0000256" key="6">
    <source>
        <dbReference type="ARBA" id="ARBA00022755"/>
    </source>
</evidence>
<dbReference type="PRINTS" id="PR00097">
    <property type="entry name" value="ANTSNTHASEII"/>
</dbReference>
<dbReference type="InterPro" id="IPR022310">
    <property type="entry name" value="NAD/GMP_synthase"/>
</dbReference>
<keyword evidence="3 9" id="KW-0436">Ligase</keyword>
<dbReference type="Gene3D" id="3.30.300.10">
    <property type="match status" value="1"/>
</dbReference>
<dbReference type="NCBIfam" id="NF000848">
    <property type="entry name" value="PRK00074.1"/>
    <property type="match status" value="1"/>
</dbReference>
<comment type="catalytic activity">
    <reaction evidence="9">
        <text>XMP + L-glutamine + ATP + H2O = GMP + L-glutamate + AMP + diphosphate + 2 H(+)</text>
        <dbReference type="Rhea" id="RHEA:11680"/>
        <dbReference type="ChEBI" id="CHEBI:15377"/>
        <dbReference type="ChEBI" id="CHEBI:15378"/>
        <dbReference type="ChEBI" id="CHEBI:29985"/>
        <dbReference type="ChEBI" id="CHEBI:30616"/>
        <dbReference type="ChEBI" id="CHEBI:33019"/>
        <dbReference type="ChEBI" id="CHEBI:57464"/>
        <dbReference type="ChEBI" id="CHEBI:58115"/>
        <dbReference type="ChEBI" id="CHEBI:58359"/>
        <dbReference type="ChEBI" id="CHEBI:456215"/>
        <dbReference type="EC" id="6.3.5.2"/>
    </reaction>
</comment>
<dbReference type="Pfam" id="PF00958">
    <property type="entry name" value="GMP_synt_C"/>
    <property type="match status" value="1"/>
</dbReference>
<keyword evidence="6 9" id="KW-0658">Purine biosynthesis</keyword>
<dbReference type="SUPFAM" id="SSF52402">
    <property type="entry name" value="Adenine nucleotide alpha hydrolases-like"/>
    <property type="match status" value="1"/>
</dbReference>
<evidence type="ECO:0000256" key="2">
    <source>
        <dbReference type="ARBA" id="ARBA00005153"/>
    </source>
</evidence>
<dbReference type="GO" id="GO:0003921">
    <property type="term" value="F:GMP synthase activity"/>
    <property type="evidence" value="ECO:0007669"/>
    <property type="project" value="InterPro"/>
</dbReference>
<keyword evidence="13" id="KW-1185">Reference proteome</keyword>
<comment type="pathway">
    <text evidence="2 9">Purine metabolism; GMP biosynthesis; GMP from XMP (L-Gln route): step 1/1.</text>
</comment>
<feature type="active site" description="Nucleophile" evidence="9">
    <location>
        <position position="82"/>
    </location>
</feature>
<dbReference type="PRINTS" id="PR00099">
    <property type="entry name" value="CPSGATASE"/>
</dbReference>
<dbReference type="GO" id="GO:0005524">
    <property type="term" value="F:ATP binding"/>
    <property type="evidence" value="ECO:0007669"/>
    <property type="project" value="UniProtKB-UniRule"/>
</dbReference>
<dbReference type="PANTHER" id="PTHR11922:SF2">
    <property type="entry name" value="GMP SYNTHASE [GLUTAMINE-HYDROLYZING]"/>
    <property type="match status" value="1"/>
</dbReference>
<dbReference type="InterPro" id="IPR004739">
    <property type="entry name" value="GMP_synth_GATase"/>
</dbReference>
<accession>A0A7K1FJK6</accession>
<dbReference type="Gene3D" id="3.40.50.620">
    <property type="entry name" value="HUPs"/>
    <property type="match status" value="1"/>
</dbReference>
<feature type="binding site" evidence="10">
    <location>
        <begin position="224"/>
        <end position="230"/>
    </location>
    <ligand>
        <name>ATP</name>
        <dbReference type="ChEBI" id="CHEBI:30616"/>
    </ligand>
</feature>
<keyword evidence="5 9" id="KW-0332">GMP biosynthesis</keyword>
<dbReference type="Gene3D" id="3.40.50.880">
    <property type="match status" value="1"/>
</dbReference>
<dbReference type="GO" id="GO:0005829">
    <property type="term" value="C:cytosol"/>
    <property type="evidence" value="ECO:0007669"/>
    <property type="project" value="TreeGrafter"/>
</dbReference>
<sequence length="517" mass="55140">MEDHPVLVVDFGAQYAQLIARRVREAGIYSEIVPSSMPVDELLAKQPAAVVLSGGPSSVYAENAPSVDPALFDAEVPVFGICYGFQAMAQALGGRVDRTGRREYGATGLTVTGTESALLHGLPESLDVWMSHGDSVAEAPEGFAVTAHTPDTPIAAFENVDRRLAGVQYHPEVVHSQHGQEVLRRFLHDIAGLKPDWTPGHILTEQVEAIRSVVGTEKVICGLSGGVDSAVAAALVHRAVGDQLTCVFVDHGLLRQGEREQVERDYVAATGIRLVTVDASAQFLGALAGVTDPETKRKIIGREFIRTFEAAAADIAAAEGGVRFLVQGTLYPDVVESGGGTGTATIKSHHNVGGLPEDLTFELVEPLRTLFKDEVRLLGAELGLPPEIVQRHPFPGPGLGIRIIGAVDAERLATLRAADAIVREEMTAAGVDAEIWQCPVVLLADVRSVGVQGDGRTYGHPIVLRPVSSEDAMTADWSRLPYDLLARISGRITGEVAEVNRVVLDVTSKPPGTIEWE</sequence>